<evidence type="ECO:0000313" key="3">
    <source>
        <dbReference type="EMBL" id="MEY8042458.1"/>
    </source>
</evidence>
<dbReference type="CDD" id="cd03453">
    <property type="entry name" value="SAV4209_like"/>
    <property type="match status" value="1"/>
</dbReference>
<dbReference type="Proteomes" id="UP001564626">
    <property type="component" value="Unassembled WGS sequence"/>
</dbReference>
<dbReference type="InterPro" id="IPR029069">
    <property type="entry name" value="HotDog_dom_sf"/>
</dbReference>
<dbReference type="InterPro" id="IPR003965">
    <property type="entry name" value="Fatty_acid_synthase"/>
</dbReference>
<dbReference type="PRINTS" id="PR01483">
    <property type="entry name" value="FASYNTHASE"/>
</dbReference>
<protein>
    <submittedName>
        <fullName evidence="3">MaoC family dehydratase</fullName>
    </submittedName>
</protein>
<dbReference type="RefSeq" id="WP_345357454.1">
    <property type="nucleotide sequence ID" value="NZ_BAABII010000003.1"/>
</dbReference>
<organism evidence="3 4">
    <name type="scientific">Saccharopolyspora cebuensis</name>
    <dbReference type="NCBI Taxonomy" id="418759"/>
    <lineage>
        <taxon>Bacteria</taxon>
        <taxon>Bacillati</taxon>
        <taxon>Actinomycetota</taxon>
        <taxon>Actinomycetes</taxon>
        <taxon>Pseudonocardiales</taxon>
        <taxon>Pseudonocardiaceae</taxon>
        <taxon>Saccharopolyspora</taxon>
    </lineage>
</organism>
<dbReference type="SUPFAM" id="SSF54637">
    <property type="entry name" value="Thioesterase/thiol ester dehydrase-isomerase"/>
    <property type="match status" value="1"/>
</dbReference>
<evidence type="ECO:0000256" key="1">
    <source>
        <dbReference type="ARBA" id="ARBA00005254"/>
    </source>
</evidence>
<keyword evidence="4" id="KW-1185">Reference proteome</keyword>
<dbReference type="Pfam" id="PF01575">
    <property type="entry name" value="MaoC_dehydratas"/>
    <property type="match status" value="1"/>
</dbReference>
<dbReference type="InterPro" id="IPR002539">
    <property type="entry name" value="MaoC-like_dom"/>
</dbReference>
<evidence type="ECO:0000313" key="4">
    <source>
        <dbReference type="Proteomes" id="UP001564626"/>
    </source>
</evidence>
<dbReference type="Gene3D" id="3.10.129.10">
    <property type="entry name" value="Hotdog Thioesterase"/>
    <property type="match status" value="1"/>
</dbReference>
<reference evidence="3 4" key="1">
    <citation type="submission" date="2024-08" db="EMBL/GenBank/DDBJ databases">
        <title>Genome mining of Saccharopolyspora cebuensis PGLac3 from Nigerian medicinal plant.</title>
        <authorList>
            <person name="Ezeobiora C.E."/>
            <person name="Igbokwe N.H."/>
            <person name="Amin D.H."/>
            <person name="Mendie U.E."/>
        </authorList>
    </citation>
    <scope>NUCLEOTIDE SEQUENCE [LARGE SCALE GENOMIC DNA]</scope>
    <source>
        <strain evidence="3 4">PGLac3</strain>
    </source>
</reference>
<comment type="similarity">
    <text evidence="1">Belongs to the enoyl-CoA hydratase/isomerase family.</text>
</comment>
<gene>
    <name evidence="3" type="ORF">AB8O55_23890</name>
</gene>
<accession>A0ABV4CPU4</accession>
<evidence type="ECO:0000259" key="2">
    <source>
        <dbReference type="Pfam" id="PF01575"/>
    </source>
</evidence>
<proteinExistence type="inferred from homology"/>
<dbReference type="PANTHER" id="PTHR43841">
    <property type="entry name" value="3-HYDROXYACYL-THIOESTER DEHYDRATASE HTDX-RELATED"/>
    <property type="match status" value="1"/>
</dbReference>
<name>A0ABV4CPU4_9PSEU</name>
<comment type="caution">
    <text evidence="3">The sequence shown here is derived from an EMBL/GenBank/DDBJ whole genome shotgun (WGS) entry which is preliminary data.</text>
</comment>
<feature type="domain" description="MaoC-like" evidence="2">
    <location>
        <begin position="17"/>
        <end position="116"/>
    </location>
</feature>
<dbReference type="EMBL" id="JBGEHV010000057">
    <property type="protein sequence ID" value="MEY8042458.1"/>
    <property type="molecule type" value="Genomic_DNA"/>
</dbReference>
<dbReference type="PANTHER" id="PTHR43841:SF3">
    <property type="entry name" value="(3R)-HYDROXYACYL-ACP DEHYDRATASE SUBUNIT HADB"/>
    <property type="match status" value="1"/>
</dbReference>
<sequence>MTLRRAEIAVGDQLPPLEVPVTREDLVRYAGASGDFNPIHWNERFATEVGLPGVIAHGMFTMALAGRLVSEWTGDPADVLRFSVRFTRPVVVADDGVGATVELGGKVAAINEDGTAKITITARSAGQGVLGGANALVRLAESHPAESHSEV</sequence>